<reference evidence="2 3" key="1">
    <citation type="submission" date="2019-03" db="EMBL/GenBank/DDBJ databases">
        <title>Genomic Encyclopedia of Type Strains, Phase IV (KMG-IV): sequencing the most valuable type-strain genomes for metagenomic binning, comparative biology and taxonomic classification.</title>
        <authorList>
            <person name="Goeker M."/>
        </authorList>
    </citation>
    <scope>NUCLEOTIDE SEQUENCE [LARGE SCALE GENOMIC DNA]</scope>
    <source>
        <strain evidence="2 3">DSM 102940</strain>
    </source>
</reference>
<keyword evidence="1" id="KW-0233">DNA recombination</keyword>
<proteinExistence type="predicted"/>
<dbReference type="InterPro" id="IPR013762">
    <property type="entry name" value="Integrase-like_cat_sf"/>
</dbReference>
<dbReference type="GO" id="GO:0003677">
    <property type="term" value="F:DNA binding"/>
    <property type="evidence" value="ECO:0007669"/>
    <property type="project" value="InterPro"/>
</dbReference>
<dbReference type="AlphaFoldDB" id="A0A4R2L2I5"/>
<evidence type="ECO:0008006" key="4">
    <source>
        <dbReference type="Google" id="ProtNLM"/>
    </source>
</evidence>
<gene>
    <name evidence="2" type="ORF">EV214_102146</name>
</gene>
<dbReference type="RefSeq" id="WP_132242304.1">
    <property type="nucleotide sequence ID" value="NZ_SLWV01000002.1"/>
</dbReference>
<dbReference type="Gene3D" id="1.10.443.10">
    <property type="entry name" value="Intergrase catalytic core"/>
    <property type="match status" value="1"/>
</dbReference>
<evidence type="ECO:0000256" key="1">
    <source>
        <dbReference type="ARBA" id="ARBA00023172"/>
    </source>
</evidence>
<evidence type="ECO:0000313" key="3">
    <source>
        <dbReference type="Proteomes" id="UP000294919"/>
    </source>
</evidence>
<comment type="caution">
    <text evidence="2">The sequence shown here is derived from an EMBL/GenBank/DDBJ whole genome shotgun (WGS) entry which is preliminary data.</text>
</comment>
<sequence>MIINIDNYKESRSNIRFIHKSVLEGNENTEQYRVILMLENKKTGIKIPHPLTEFFSSFSSLRHGSIVKKAYVVVPFLNYVIFDNRNTYGIKTLSDLTFEHGTDYLNEYAEGNIGRKAPKKKTVKGAERVLTEFYFFLAQKGLLNNIKKEQFSTSTYVDKTSKTIEYIKSPFKGVKYPNNKGNNQLKSIPYDLILPFIEMAVLETPDIALGIYFQAFGGLRVSEVINTSINAIELIGGNGQSGMIIDVKRRHFRKDISNNNGKGGVKKPRSQLIIPVIDMLPYLYKRHLAEYHKKINKKDALFVDKNNNPMTEKSYRRRFNRLKKIFIKCLENNNNPTLKTYSLYLTSKKWSTHIGRGTFSKLIADYTNNPTELAILRGDSGYESALTYIQGSFGVKEAINKIMDNLYSEIVN</sequence>
<dbReference type="SUPFAM" id="SSF56349">
    <property type="entry name" value="DNA breaking-rejoining enzymes"/>
    <property type="match status" value="1"/>
</dbReference>
<dbReference type="InterPro" id="IPR011010">
    <property type="entry name" value="DNA_brk_join_enz"/>
</dbReference>
<name>A0A4R2L2I5_9FIRM</name>
<organism evidence="2 3">
    <name type="scientific">Marinisporobacter balticus</name>
    <dbReference type="NCBI Taxonomy" id="2018667"/>
    <lineage>
        <taxon>Bacteria</taxon>
        <taxon>Bacillati</taxon>
        <taxon>Bacillota</taxon>
        <taxon>Clostridia</taxon>
        <taxon>Peptostreptococcales</taxon>
        <taxon>Thermotaleaceae</taxon>
        <taxon>Marinisporobacter</taxon>
    </lineage>
</organism>
<dbReference type="EMBL" id="SLWV01000002">
    <property type="protein sequence ID" value="TCO79427.1"/>
    <property type="molecule type" value="Genomic_DNA"/>
</dbReference>
<dbReference type="Proteomes" id="UP000294919">
    <property type="component" value="Unassembled WGS sequence"/>
</dbReference>
<dbReference type="GO" id="GO:0006310">
    <property type="term" value="P:DNA recombination"/>
    <property type="evidence" value="ECO:0007669"/>
    <property type="project" value="UniProtKB-KW"/>
</dbReference>
<accession>A0A4R2L2I5</accession>
<protein>
    <recommendedName>
        <fullName evidence="4">Phage integrase family protein</fullName>
    </recommendedName>
</protein>
<evidence type="ECO:0000313" key="2">
    <source>
        <dbReference type="EMBL" id="TCO79427.1"/>
    </source>
</evidence>
<dbReference type="OrthoDB" id="2206342at2"/>
<dbReference type="GO" id="GO:0015074">
    <property type="term" value="P:DNA integration"/>
    <property type="evidence" value="ECO:0007669"/>
    <property type="project" value="InterPro"/>
</dbReference>
<keyword evidence="3" id="KW-1185">Reference proteome</keyword>